<evidence type="ECO:0000259" key="3">
    <source>
        <dbReference type="PROSITE" id="PS50093"/>
    </source>
</evidence>
<feature type="signal peptide" evidence="2">
    <location>
        <begin position="1"/>
        <end position="27"/>
    </location>
</feature>
<dbReference type="OrthoDB" id="5192284at2"/>
<dbReference type="HOGENOM" id="CLU_080102_0_0_11"/>
<organism evidence="4 5">
    <name type="scientific">Clavibacter michiganensis subsp. insidiosus</name>
    <dbReference type="NCBI Taxonomy" id="33014"/>
    <lineage>
        <taxon>Bacteria</taxon>
        <taxon>Bacillati</taxon>
        <taxon>Actinomycetota</taxon>
        <taxon>Actinomycetes</taxon>
        <taxon>Micrococcales</taxon>
        <taxon>Microbacteriaceae</taxon>
        <taxon>Clavibacter</taxon>
    </lineage>
</organism>
<dbReference type="InterPro" id="IPR000601">
    <property type="entry name" value="PKD_dom"/>
</dbReference>
<feature type="domain" description="PKD" evidence="3">
    <location>
        <begin position="201"/>
        <end position="253"/>
    </location>
</feature>
<sequence length="305" mass="30791">MRTASTSSVSALLVVVLVVVPVSMARAADSGCLVTHGQTGACASGGIGAGAVAVQAQERLDGSSVPVADIPDASVQSAPRDLARPASPPPVPRGRMAADVDVPCSPSARLSGGGLCADGRHAFLPPAKARVKPADPVPVVAAVPGVSLADVAQFVPRDASIRSQPNGWAIVGAPVNLFTDATAQVVDGVLLGRPAQVRFVPVSFTWDHGDGTSTTVQGPGASWRELGQQDFTSTDTSHVYASIGDRQVALTIAYSPSYRFDGGAWVQIPGTLPVQVGPVTIHVLQGSTVLVGGACGSRDAGPGCP</sequence>
<dbReference type="AlphaFoldDB" id="A0A0D5CLG5"/>
<evidence type="ECO:0000256" key="2">
    <source>
        <dbReference type="SAM" id="SignalP"/>
    </source>
</evidence>
<gene>
    <name evidence="4" type="ORF">VO01_09450</name>
</gene>
<accession>A0A0D5CLG5</accession>
<evidence type="ECO:0000256" key="1">
    <source>
        <dbReference type="SAM" id="MobiDB-lite"/>
    </source>
</evidence>
<proteinExistence type="predicted"/>
<dbReference type="EMBL" id="CP011043">
    <property type="protein sequence ID" value="AJW80506.1"/>
    <property type="molecule type" value="Genomic_DNA"/>
</dbReference>
<keyword evidence="2" id="KW-0732">Signal</keyword>
<protein>
    <recommendedName>
        <fullName evidence="3">PKD domain-containing protein</fullName>
    </recommendedName>
</protein>
<feature type="chain" id="PRO_5030005420" description="PKD domain-containing protein" evidence="2">
    <location>
        <begin position="28"/>
        <end position="305"/>
    </location>
</feature>
<evidence type="ECO:0000313" key="4">
    <source>
        <dbReference type="EMBL" id="AJW80506.1"/>
    </source>
</evidence>
<reference evidence="4 5" key="1">
    <citation type="journal article" date="2015" name="Genome Announc.">
        <title>Complete Genome Sequence of Clavibacter michiganensis subsp. insidiosus R1-1 Using PacBio Single-Molecule Real-Time Technology.</title>
        <authorList>
            <person name="Lu Y."/>
            <person name="Samac D.A."/>
            <person name="Glazebrook J."/>
            <person name="Ishimaru C.A."/>
        </authorList>
    </citation>
    <scope>NUCLEOTIDE SEQUENCE [LARGE SCALE GENOMIC DNA]</scope>
    <source>
        <strain evidence="4 5">R1-1</strain>
    </source>
</reference>
<dbReference type="Proteomes" id="UP000032604">
    <property type="component" value="Chromosome"/>
</dbReference>
<dbReference type="KEGG" id="cmh:VO01_09450"/>
<dbReference type="PROSITE" id="PS50093">
    <property type="entry name" value="PKD"/>
    <property type="match status" value="1"/>
</dbReference>
<evidence type="ECO:0000313" key="5">
    <source>
        <dbReference type="Proteomes" id="UP000032604"/>
    </source>
</evidence>
<name>A0A0D5CLG5_9MICO</name>
<dbReference type="PATRIC" id="fig|33014.5.peg.1950"/>
<feature type="region of interest" description="Disordered" evidence="1">
    <location>
        <begin position="65"/>
        <end position="96"/>
    </location>
</feature>